<evidence type="ECO:0000256" key="2">
    <source>
        <dbReference type="ARBA" id="ARBA00006434"/>
    </source>
</evidence>
<evidence type="ECO:0000256" key="4">
    <source>
        <dbReference type="ARBA" id="ARBA00022475"/>
    </source>
</evidence>
<gene>
    <name evidence="15" type="ORF">CQU01_02730</name>
</gene>
<dbReference type="PROSITE" id="PS50283">
    <property type="entry name" value="NA_SOLUT_SYMP_3"/>
    <property type="match status" value="1"/>
</dbReference>
<comment type="similarity">
    <text evidence="2 13">Belongs to the sodium:solute symporter (SSF) (TC 2.A.21) family.</text>
</comment>
<dbReference type="InterPro" id="IPR038377">
    <property type="entry name" value="Na/Glc_symporter_sf"/>
</dbReference>
<keyword evidence="7 14" id="KW-1133">Transmembrane helix</keyword>
<organism evidence="15 16">
    <name type="scientific">Cerasibacillus quisquiliarum</name>
    <dbReference type="NCBI Taxonomy" id="227865"/>
    <lineage>
        <taxon>Bacteria</taxon>
        <taxon>Bacillati</taxon>
        <taxon>Bacillota</taxon>
        <taxon>Bacilli</taxon>
        <taxon>Bacillales</taxon>
        <taxon>Bacillaceae</taxon>
        <taxon>Cerasibacillus</taxon>
    </lineage>
</organism>
<keyword evidence="8" id="KW-0915">Sodium</keyword>
<evidence type="ECO:0000256" key="11">
    <source>
        <dbReference type="ARBA" id="ARBA00023201"/>
    </source>
</evidence>
<keyword evidence="10 14" id="KW-0472">Membrane</keyword>
<dbReference type="PANTHER" id="PTHR48086:SF3">
    <property type="entry name" value="SODIUM_PROLINE SYMPORTER"/>
    <property type="match status" value="1"/>
</dbReference>
<feature type="transmembrane region" description="Helical" evidence="14">
    <location>
        <begin position="381"/>
        <end position="398"/>
    </location>
</feature>
<keyword evidence="9" id="KW-0406">Ion transport</keyword>
<evidence type="ECO:0000256" key="6">
    <source>
        <dbReference type="ARBA" id="ARBA00022847"/>
    </source>
</evidence>
<feature type="transmembrane region" description="Helical" evidence="14">
    <location>
        <begin position="237"/>
        <end position="255"/>
    </location>
</feature>
<dbReference type="Pfam" id="PF00474">
    <property type="entry name" value="SSF"/>
    <property type="match status" value="1"/>
</dbReference>
<dbReference type="EMBL" id="BJXW01000004">
    <property type="protein sequence ID" value="GEN30035.1"/>
    <property type="molecule type" value="Genomic_DNA"/>
</dbReference>
<dbReference type="PANTHER" id="PTHR48086">
    <property type="entry name" value="SODIUM/PROLINE SYMPORTER-RELATED"/>
    <property type="match status" value="1"/>
</dbReference>
<feature type="transmembrane region" description="Helical" evidence="14">
    <location>
        <begin position="44"/>
        <end position="63"/>
    </location>
</feature>
<feature type="transmembrane region" description="Helical" evidence="14">
    <location>
        <begin position="316"/>
        <end position="335"/>
    </location>
</feature>
<reference evidence="15 16" key="1">
    <citation type="submission" date="2019-07" db="EMBL/GenBank/DDBJ databases">
        <title>Whole genome shotgun sequence of Cerasibacillus quisquiliarum NBRC 102429.</title>
        <authorList>
            <person name="Hosoyama A."/>
            <person name="Uohara A."/>
            <person name="Ohji S."/>
            <person name="Ichikawa N."/>
        </authorList>
    </citation>
    <scope>NUCLEOTIDE SEQUENCE [LARGE SCALE GENOMIC DNA]</scope>
    <source>
        <strain evidence="15 16">NBRC 102429</strain>
    </source>
</reference>
<evidence type="ECO:0000256" key="14">
    <source>
        <dbReference type="SAM" id="Phobius"/>
    </source>
</evidence>
<feature type="transmembrane region" description="Helical" evidence="14">
    <location>
        <begin position="460"/>
        <end position="480"/>
    </location>
</feature>
<feature type="transmembrane region" description="Helical" evidence="14">
    <location>
        <begin position="437"/>
        <end position="454"/>
    </location>
</feature>
<name>A0A511UTV9_9BACI</name>
<dbReference type="AlphaFoldDB" id="A0A511UTV9"/>
<keyword evidence="4" id="KW-1003">Cell membrane</keyword>
<evidence type="ECO:0000256" key="9">
    <source>
        <dbReference type="ARBA" id="ARBA00023065"/>
    </source>
</evidence>
<feature type="transmembrane region" description="Helical" evidence="14">
    <location>
        <begin position="276"/>
        <end position="296"/>
    </location>
</feature>
<feature type="transmembrane region" description="Helical" evidence="14">
    <location>
        <begin position="153"/>
        <end position="172"/>
    </location>
</feature>
<evidence type="ECO:0000313" key="16">
    <source>
        <dbReference type="Proteomes" id="UP000321491"/>
    </source>
</evidence>
<feature type="transmembrane region" description="Helical" evidence="14">
    <location>
        <begin position="75"/>
        <end position="93"/>
    </location>
</feature>
<dbReference type="GO" id="GO:0006814">
    <property type="term" value="P:sodium ion transport"/>
    <property type="evidence" value="ECO:0007669"/>
    <property type="project" value="UniProtKB-KW"/>
</dbReference>
<dbReference type="Proteomes" id="UP000321491">
    <property type="component" value="Unassembled WGS sequence"/>
</dbReference>
<feature type="transmembrane region" description="Helical" evidence="14">
    <location>
        <begin position="6"/>
        <end position="24"/>
    </location>
</feature>
<evidence type="ECO:0000256" key="10">
    <source>
        <dbReference type="ARBA" id="ARBA00023136"/>
    </source>
</evidence>
<evidence type="ECO:0000256" key="5">
    <source>
        <dbReference type="ARBA" id="ARBA00022692"/>
    </source>
</evidence>
<keyword evidence="5 14" id="KW-0812">Transmembrane</keyword>
<feature type="transmembrane region" description="Helical" evidence="14">
    <location>
        <begin position="404"/>
        <end position="425"/>
    </location>
</feature>
<evidence type="ECO:0000256" key="1">
    <source>
        <dbReference type="ARBA" id="ARBA00004651"/>
    </source>
</evidence>
<comment type="catalytic activity">
    <reaction evidence="12">
        <text>L-proline(in) + Na(+)(in) = L-proline(out) + Na(+)(out)</text>
        <dbReference type="Rhea" id="RHEA:28967"/>
        <dbReference type="ChEBI" id="CHEBI:29101"/>
        <dbReference type="ChEBI" id="CHEBI:60039"/>
    </reaction>
</comment>
<evidence type="ECO:0000313" key="15">
    <source>
        <dbReference type="EMBL" id="GEN30035.1"/>
    </source>
</evidence>
<evidence type="ECO:0000256" key="8">
    <source>
        <dbReference type="ARBA" id="ARBA00023053"/>
    </source>
</evidence>
<dbReference type="Gene3D" id="1.20.1730.10">
    <property type="entry name" value="Sodium/glucose cotransporter"/>
    <property type="match status" value="1"/>
</dbReference>
<dbReference type="InterPro" id="IPR001734">
    <property type="entry name" value="Na/solute_symporter"/>
</dbReference>
<evidence type="ECO:0000256" key="3">
    <source>
        <dbReference type="ARBA" id="ARBA00022448"/>
    </source>
</evidence>
<dbReference type="RefSeq" id="WP_246118012.1">
    <property type="nucleotide sequence ID" value="NZ_BJXW01000004.1"/>
</dbReference>
<accession>A0A511UTV9</accession>
<evidence type="ECO:0000256" key="12">
    <source>
        <dbReference type="ARBA" id="ARBA00033708"/>
    </source>
</evidence>
<protein>
    <submittedName>
        <fullName evidence="15">Sodium:proline symporter</fullName>
    </submittedName>
</protein>
<keyword evidence="11" id="KW-0739">Sodium transport</keyword>
<keyword evidence="16" id="KW-1185">Reference proteome</keyword>
<dbReference type="GO" id="GO:0005886">
    <property type="term" value="C:plasma membrane"/>
    <property type="evidence" value="ECO:0007669"/>
    <property type="project" value="UniProtKB-SubCell"/>
</dbReference>
<feature type="transmembrane region" description="Helical" evidence="14">
    <location>
        <begin position="184"/>
        <end position="205"/>
    </location>
</feature>
<dbReference type="InterPro" id="IPR050277">
    <property type="entry name" value="Sodium:Solute_Symporter"/>
</dbReference>
<proteinExistence type="inferred from homology"/>
<comment type="subcellular location">
    <subcellularLocation>
        <location evidence="1">Cell membrane</location>
        <topology evidence="1">Multi-pass membrane protein</topology>
    </subcellularLocation>
</comment>
<dbReference type="GO" id="GO:0015293">
    <property type="term" value="F:symporter activity"/>
    <property type="evidence" value="ECO:0007669"/>
    <property type="project" value="UniProtKB-KW"/>
</dbReference>
<evidence type="ECO:0000256" key="7">
    <source>
        <dbReference type="ARBA" id="ARBA00022989"/>
    </source>
</evidence>
<feature type="transmembrane region" description="Helical" evidence="14">
    <location>
        <begin position="127"/>
        <end position="147"/>
    </location>
</feature>
<sequence length="486" mass="52334">MVSTWLWIQFTLFMLIMVGVSIYAARKTKTMEDFAISGASLGPYVLGLSLAATLFSAATFMGYPGYSYAWGFSNLWLYLAIFISAPLGFITIAKTVHKQNDFQNSLSLPDWLGDYYNSDFLRVGSGLIMLFNLFYIAAQFSAGAQIFQNMLGVNYLTGLIAIAVIVVGYVYVGGSYADVYTDAVQAVMMAVTGVIVFISGIIFFGDGSITSALKNVSDNLAEQDGKLLQVFNPDSNYYAFSAIIGLLIIQFSFSAQPQLFNKVLSLKRRRDLRKMIIVYIVAAAMCLFVLFGGLYARVAVPGLEAADLALLEYVAWGFPAVLAAFVAVVILAAALSTTDGLFVVMSTVFANDIFKKVLVKRNIIKVKEENVDKIALKISRIAVLGVGVAAALLVLNPPSFLADLMWVGISGVSAGTLGPIMYAVFGKKKASPRAAEGSMIIGMTAYLIIVFTGVESSPLAAGGWATLIGIVAMFLLANIFKRPVEA</sequence>
<keyword evidence="3" id="KW-0813">Transport</keyword>
<keyword evidence="6" id="KW-0769">Symport</keyword>
<evidence type="ECO:0000256" key="13">
    <source>
        <dbReference type="RuleBase" id="RU362091"/>
    </source>
</evidence>
<comment type="caution">
    <text evidence="15">The sequence shown here is derived from an EMBL/GenBank/DDBJ whole genome shotgun (WGS) entry which is preliminary data.</text>
</comment>